<protein>
    <submittedName>
        <fullName evidence="1">Uncharacterized protein</fullName>
    </submittedName>
</protein>
<reference evidence="2" key="1">
    <citation type="journal article" date="2019" name="Int. J. Syst. Evol. Microbiol.">
        <title>The Global Catalogue of Microorganisms (GCM) 10K type strain sequencing project: providing services to taxonomists for standard genome sequencing and annotation.</title>
        <authorList>
            <consortium name="The Broad Institute Genomics Platform"/>
            <consortium name="The Broad Institute Genome Sequencing Center for Infectious Disease"/>
            <person name="Wu L."/>
            <person name="Ma J."/>
        </authorList>
    </citation>
    <scope>NUCLEOTIDE SEQUENCE [LARGE SCALE GENOMIC DNA]</scope>
    <source>
        <strain evidence="2">WLHS5</strain>
    </source>
</reference>
<keyword evidence="2" id="KW-1185">Reference proteome</keyword>
<name>A0ABW2LSG4_9PSEU</name>
<evidence type="ECO:0000313" key="1">
    <source>
        <dbReference type="EMBL" id="MFC7344603.1"/>
    </source>
</evidence>
<dbReference type="EMBL" id="JBHTCJ010000017">
    <property type="protein sequence ID" value="MFC7344603.1"/>
    <property type="molecule type" value="Genomic_DNA"/>
</dbReference>
<sequence>MQRVVTVKHHVYILDNPRIPRVATEERLIDLSQIPEAALELESCGGCGVQPGEAHAQVNPGDCDWAHCPDCGEQLLLHDCEHWDEDADGPDRPSIWHGVRPDTDAAVKAGYFFWHPAPDINRYVPDEGMARARLEWNPETQKYRV</sequence>
<evidence type="ECO:0000313" key="2">
    <source>
        <dbReference type="Proteomes" id="UP001596504"/>
    </source>
</evidence>
<accession>A0ABW2LSG4</accession>
<proteinExistence type="predicted"/>
<dbReference type="Proteomes" id="UP001596504">
    <property type="component" value="Unassembled WGS sequence"/>
</dbReference>
<comment type="caution">
    <text evidence="1">The sequence shown here is derived from an EMBL/GenBank/DDBJ whole genome shotgun (WGS) entry which is preliminary data.</text>
</comment>
<gene>
    <name evidence="1" type="ORF">ACFQRI_24615</name>
</gene>
<dbReference type="RefSeq" id="WP_380672544.1">
    <property type="nucleotide sequence ID" value="NZ_JBHTCJ010000017.1"/>
</dbReference>
<organism evidence="1 2">
    <name type="scientific">Saccharopolyspora griseoalba</name>
    <dbReference type="NCBI Taxonomy" id="1431848"/>
    <lineage>
        <taxon>Bacteria</taxon>
        <taxon>Bacillati</taxon>
        <taxon>Actinomycetota</taxon>
        <taxon>Actinomycetes</taxon>
        <taxon>Pseudonocardiales</taxon>
        <taxon>Pseudonocardiaceae</taxon>
        <taxon>Saccharopolyspora</taxon>
    </lineage>
</organism>